<dbReference type="OrthoDB" id="9811174at2"/>
<reference evidence="3 4" key="1">
    <citation type="submission" date="2018-10" db="EMBL/GenBank/DDBJ databases">
        <title>Lactobacillus sp. R7 and Lactobacillus sp. R19 isolated from fermented mustard green product of Taiwan.</title>
        <authorList>
            <person name="Lin S.-T."/>
        </authorList>
    </citation>
    <scope>NUCLEOTIDE SEQUENCE [LARGE SCALE GENOMIC DNA]</scope>
    <source>
        <strain evidence="3 4">BCRC 81127</strain>
    </source>
</reference>
<dbReference type="SUPFAM" id="SSF46955">
    <property type="entry name" value="Putative DNA-binding domain"/>
    <property type="match status" value="1"/>
</dbReference>
<organism evidence="3 4">
    <name type="scientific">Companilactobacillus suantsaicola</name>
    <dbReference type="NCBI Taxonomy" id="2487723"/>
    <lineage>
        <taxon>Bacteria</taxon>
        <taxon>Bacillati</taxon>
        <taxon>Bacillota</taxon>
        <taxon>Bacilli</taxon>
        <taxon>Lactobacillales</taxon>
        <taxon>Lactobacillaceae</taxon>
        <taxon>Companilactobacillus</taxon>
    </lineage>
</organism>
<dbReference type="InterPro" id="IPR047057">
    <property type="entry name" value="MerR_fam"/>
</dbReference>
<evidence type="ECO:0000256" key="1">
    <source>
        <dbReference type="ARBA" id="ARBA00023125"/>
    </source>
</evidence>
<dbReference type="Gene3D" id="1.10.1660.10">
    <property type="match status" value="1"/>
</dbReference>
<gene>
    <name evidence="3" type="ORF">EGT49_06070</name>
</gene>
<dbReference type="PANTHER" id="PTHR30204:SF98">
    <property type="entry name" value="HTH-TYPE TRANSCRIPTIONAL REGULATOR ADHR"/>
    <property type="match status" value="1"/>
</dbReference>
<evidence type="ECO:0000313" key="3">
    <source>
        <dbReference type="EMBL" id="TGD23435.1"/>
    </source>
</evidence>
<dbReference type="PANTHER" id="PTHR30204">
    <property type="entry name" value="REDOX-CYCLING DRUG-SENSING TRANSCRIPTIONAL ACTIVATOR SOXR"/>
    <property type="match status" value="1"/>
</dbReference>
<dbReference type="InterPro" id="IPR009061">
    <property type="entry name" value="DNA-bd_dom_put_sf"/>
</dbReference>
<dbReference type="SMART" id="SM00422">
    <property type="entry name" value="HTH_MERR"/>
    <property type="match status" value="1"/>
</dbReference>
<dbReference type="Proteomes" id="UP000298021">
    <property type="component" value="Unassembled WGS sequence"/>
</dbReference>
<proteinExistence type="predicted"/>
<dbReference type="EMBL" id="RKLY01000012">
    <property type="protein sequence ID" value="TGD23435.1"/>
    <property type="molecule type" value="Genomic_DNA"/>
</dbReference>
<dbReference type="GO" id="GO:0003700">
    <property type="term" value="F:DNA-binding transcription factor activity"/>
    <property type="evidence" value="ECO:0007669"/>
    <property type="project" value="InterPro"/>
</dbReference>
<dbReference type="Pfam" id="PF13411">
    <property type="entry name" value="MerR_1"/>
    <property type="match status" value="1"/>
</dbReference>
<protein>
    <submittedName>
        <fullName evidence="3">MerR family transcriptional regulator</fullName>
    </submittedName>
</protein>
<name>A0A4Z0JM65_9LACO</name>
<feature type="domain" description="HTH merR-type" evidence="2">
    <location>
        <begin position="36"/>
        <end position="105"/>
    </location>
</feature>
<dbReference type="GO" id="GO:0003677">
    <property type="term" value="F:DNA binding"/>
    <property type="evidence" value="ECO:0007669"/>
    <property type="project" value="UniProtKB-KW"/>
</dbReference>
<comment type="caution">
    <text evidence="3">The sequence shown here is derived from an EMBL/GenBank/DDBJ whole genome shotgun (WGS) entry which is preliminary data.</text>
</comment>
<keyword evidence="4" id="KW-1185">Reference proteome</keyword>
<dbReference type="InterPro" id="IPR000551">
    <property type="entry name" value="MerR-type_HTH_dom"/>
</dbReference>
<accession>A0A4Z0JM65</accession>
<dbReference type="PROSITE" id="PS50937">
    <property type="entry name" value="HTH_MERR_2"/>
    <property type="match status" value="1"/>
</dbReference>
<keyword evidence="1" id="KW-0238">DNA-binding</keyword>
<sequence length="169" mass="19694">MSHFLLDSLSSSLSNFLYSFESYPVMIELDKKVLIVLKISEASKKVGLSVPTIRYYAELNMIPSLKRNIENQREFDDESIMWLQGIKFFRELGMPLKGIQEYIKLCQKDGKTALLKRHQLLLKQQKQAEITAANGQMRLNELNRRINLEEEIINGRKRDSLSAARRFNQ</sequence>
<evidence type="ECO:0000313" key="4">
    <source>
        <dbReference type="Proteomes" id="UP000298021"/>
    </source>
</evidence>
<dbReference type="AlphaFoldDB" id="A0A4Z0JM65"/>
<evidence type="ECO:0000259" key="2">
    <source>
        <dbReference type="PROSITE" id="PS50937"/>
    </source>
</evidence>